<dbReference type="GeneID" id="5480685"/>
<evidence type="ECO:0000313" key="1">
    <source>
        <dbReference type="EMBL" id="EDO00547.1"/>
    </source>
</evidence>
<dbReference type="AlphaFoldDB" id="A7F9Y6"/>
<evidence type="ECO:0000313" key="2">
    <source>
        <dbReference type="Proteomes" id="UP000001312"/>
    </source>
</evidence>
<sequence>MSSFLDNNRGLVDFDQKSLAIAAASIAFNPIFWNTVARQGKFTIIPLTTQSTH</sequence>
<name>A7F9Y6_SCLS1</name>
<dbReference type="KEGG" id="ssl:SS1G_14417"/>
<keyword evidence="2" id="KW-1185">Reference proteome</keyword>
<protein>
    <submittedName>
        <fullName evidence="1">Uncharacterized protein</fullName>
    </submittedName>
</protein>
<dbReference type="Proteomes" id="UP000001312">
    <property type="component" value="Unassembled WGS sequence"/>
</dbReference>
<proteinExistence type="predicted"/>
<dbReference type="EMBL" id="CH476653">
    <property type="protein sequence ID" value="EDO00547.1"/>
    <property type="molecule type" value="Genomic_DNA"/>
</dbReference>
<reference evidence="2" key="1">
    <citation type="journal article" date="2011" name="PLoS Genet.">
        <title>Genomic analysis of the necrotrophic fungal pathogens Sclerotinia sclerotiorum and Botrytis cinerea.</title>
        <authorList>
            <person name="Amselem J."/>
            <person name="Cuomo C.A."/>
            <person name="van Kan J.A."/>
            <person name="Viaud M."/>
            <person name="Benito E.P."/>
            <person name="Couloux A."/>
            <person name="Coutinho P.M."/>
            <person name="de Vries R.P."/>
            <person name="Dyer P.S."/>
            <person name="Fillinger S."/>
            <person name="Fournier E."/>
            <person name="Gout L."/>
            <person name="Hahn M."/>
            <person name="Kohn L."/>
            <person name="Lapalu N."/>
            <person name="Plummer K.M."/>
            <person name="Pradier J.M."/>
            <person name="Quevillon E."/>
            <person name="Sharon A."/>
            <person name="Simon A."/>
            <person name="ten Have A."/>
            <person name="Tudzynski B."/>
            <person name="Tudzynski P."/>
            <person name="Wincker P."/>
            <person name="Andrew M."/>
            <person name="Anthouard V."/>
            <person name="Beever R.E."/>
            <person name="Beffa R."/>
            <person name="Benoit I."/>
            <person name="Bouzid O."/>
            <person name="Brault B."/>
            <person name="Chen Z."/>
            <person name="Choquer M."/>
            <person name="Collemare J."/>
            <person name="Cotton P."/>
            <person name="Danchin E.G."/>
            <person name="Da Silva C."/>
            <person name="Gautier A."/>
            <person name="Giraud C."/>
            <person name="Giraud T."/>
            <person name="Gonzalez C."/>
            <person name="Grossetete S."/>
            <person name="Guldener U."/>
            <person name="Henrissat B."/>
            <person name="Howlett B.J."/>
            <person name="Kodira C."/>
            <person name="Kretschmer M."/>
            <person name="Lappartient A."/>
            <person name="Leroch M."/>
            <person name="Levis C."/>
            <person name="Mauceli E."/>
            <person name="Neuveglise C."/>
            <person name="Oeser B."/>
            <person name="Pearson M."/>
            <person name="Poulain J."/>
            <person name="Poussereau N."/>
            <person name="Quesneville H."/>
            <person name="Rascle C."/>
            <person name="Schumacher J."/>
            <person name="Segurens B."/>
            <person name="Sexton A."/>
            <person name="Silva E."/>
            <person name="Sirven C."/>
            <person name="Soanes D.M."/>
            <person name="Talbot N.J."/>
            <person name="Templeton M."/>
            <person name="Yandava C."/>
            <person name="Yarden O."/>
            <person name="Zeng Q."/>
            <person name="Rollins J.A."/>
            <person name="Lebrun M.H."/>
            <person name="Dickman M."/>
        </authorList>
    </citation>
    <scope>NUCLEOTIDE SEQUENCE [LARGE SCALE GENOMIC DNA]</scope>
    <source>
        <strain evidence="2">ATCC 18683 / 1980 / Ss-1</strain>
    </source>
</reference>
<dbReference type="InParanoid" id="A7F9Y6"/>
<dbReference type="HOGENOM" id="CLU_3070113_0_0_1"/>
<dbReference type="RefSeq" id="XP_001584648.1">
    <property type="nucleotide sequence ID" value="XM_001584598.1"/>
</dbReference>
<gene>
    <name evidence="1" type="ORF">SS1G_14417</name>
</gene>
<organism evidence="1 2">
    <name type="scientific">Sclerotinia sclerotiorum (strain ATCC 18683 / 1980 / Ss-1)</name>
    <name type="common">White mold</name>
    <name type="synonym">Whetzelinia sclerotiorum</name>
    <dbReference type="NCBI Taxonomy" id="665079"/>
    <lineage>
        <taxon>Eukaryota</taxon>
        <taxon>Fungi</taxon>
        <taxon>Dikarya</taxon>
        <taxon>Ascomycota</taxon>
        <taxon>Pezizomycotina</taxon>
        <taxon>Leotiomycetes</taxon>
        <taxon>Helotiales</taxon>
        <taxon>Sclerotiniaceae</taxon>
        <taxon>Sclerotinia</taxon>
    </lineage>
</organism>
<accession>A7F9Y6</accession>